<gene>
    <name evidence="2" type="ORF">E0L31_06750</name>
</gene>
<proteinExistence type="predicted"/>
<keyword evidence="1" id="KW-1133">Transmembrane helix</keyword>
<comment type="caution">
    <text evidence="2">The sequence shown here is derived from an EMBL/GenBank/DDBJ whole genome shotgun (WGS) entry which is preliminary data.</text>
</comment>
<dbReference type="EMBL" id="SPSG01000844">
    <property type="protein sequence ID" value="TFV26287.1"/>
    <property type="molecule type" value="Genomic_DNA"/>
</dbReference>
<keyword evidence="1" id="KW-0472">Membrane</keyword>
<dbReference type="AlphaFoldDB" id="A0A9X8YR32"/>
<evidence type="ECO:0000313" key="2">
    <source>
        <dbReference type="EMBL" id="TFV26287.1"/>
    </source>
</evidence>
<feature type="transmembrane region" description="Helical" evidence="1">
    <location>
        <begin position="12"/>
        <end position="35"/>
    </location>
</feature>
<keyword evidence="1" id="KW-0812">Transmembrane</keyword>
<reference evidence="2" key="1">
    <citation type="submission" date="2019-03" db="EMBL/GenBank/DDBJ databases">
        <title>Serratia marcescens strain N2 draft genome.</title>
        <authorList>
            <person name="Yassin A."/>
            <person name="El-Kenawy N."/>
            <person name="Youssef N.H."/>
        </authorList>
    </citation>
    <scope>NUCLEOTIDE SEQUENCE [LARGE SCALE GENOMIC DNA]</scope>
    <source>
        <strain evidence="2">N2</strain>
    </source>
</reference>
<accession>A0A9X8YR32</accession>
<organism evidence="2">
    <name type="scientific">Serratia marcescens</name>
    <dbReference type="NCBI Taxonomy" id="615"/>
    <lineage>
        <taxon>Bacteria</taxon>
        <taxon>Pseudomonadati</taxon>
        <taxon>Pseudomonadota</taxon>
        <taxon>Gammaproteobacteria</taxon>
        <taxon>Enterobacterales</taxon>
        <taxon>Yersiniaceae</taxon>
        <taxon>Serratia</taxon>
    </lineage>
</organism>
<name>A0A9X8YR32_SERMA</name>
<evidence type="ECO:0000256" key="1">
    <source>
        <dbReference type="SAM" id="Phobius"/>
    </source>
</evidence>
<protein>
    <submittedName>
        <fullName evidence="2">Uncharacterized protein</fullName>
    </submittedName>
</protein>
<sequence length="64" mass="7289">MRRFRFPCSPRLSAPGVSLVMAFHFFPLPLLGFSIRFDSKGFLAVFLLKRGCNPDHNFIAFALL</sequence>